<dbReference type="Proteomes" id="UP000326582">
    <property type="component" value="Chromosome 7"/>
</dbReference>
<keyword evidence="2" id="KW-1185">Reference proteome</keyword>
<protein>
    <submittedName>
        <fullName evidence="1">Uncharacterized protein</fullName>
    </submittedName>
</protein>
<proteinExistence type="predicted"/>
<dbReference type="EMBL" id="CP038490">
    <property type="protein sequence ID" value="QFZ30127.1"/>
    <property type="molecule type" value="Genomic_DNA"/>
</dbReference>
<evidence type="ECO:0000313" key="2">
    <source>
        <dbReference type="Proteomes" id="UP000326582"/>
    </source>
</evidence>
<gene>
    <name evidence="1" type="ORF">EJF14_70199</name>
</gene>
<accession>A0ACD0WSW0</accession>
<sequence>MSAHFLRTPFYQSQNQICENIRSLLLNMSSSGSDLDSTVFDFHQINCQPVKGVVLDLERQILLNNLELVDRFHNLILLLAILVFVLLLLGLVAN</sequence>
<evidence type="ECO:0000313" key="1">
    <source>
        <dbReference type="EMBL" id="QFZ30127.1"/>
    </source>
</evidence>
<reference evidence="2" key="1">
    <citation type="journal article" date="2019" name="MBio">
        <title>Comparative genomics for the elucidation of multidrug resistance (MDR) in Candida lusitaniae.</title>
        <authorList>
            <person name="Kannan A."/>
            <person name="Asner S.A."/>
            <person name="Trachsel E."/>
            <person name="Kelly S."/>
            <person name="Parker J."/>
            <person name="Sanglard D."/>
        </authorList>
    </citation>
    <scope>NUCLEOTIDE SEQUENCE [LARGE SCALE GENOMIC DNA]</scope>
    <source>
        <strain evidence="2">P1</strain>
    </source>
</reference>
<name>A0ACD0WSW0_CLALS</name>
<organism evidence="1 2">
    <name type="scientific">Clavispora lusitaniae</name>
    <name type="common">Candida lusitaniae</name>
    <dbReference type="NCBI Taxonomy" id="36911"/>
    <lineage>
        <taxon>Eukaryota</taxon>
        <taxon>Fungi</taxon>
        <taxon>Dikarya</taxon>
        <taxon>Ascomycota</taxon>
        <taxon>Saccharomycotina</taxon>
        <taxon>Pichiomycetes</taxon>
        <taxon>Metschnikowiaceae</taxon>
        <taxon>Clavispora</taxon>
    </lineage>
</organism>